<keyword evidence="1" id="KW-0472">Membrane</keyword>
<dbReference type="InterPro" id="IPR016833">
    <property type="entry name" value="Put_Na-Bile_cotransptr"/>
</dbReference>
<protein>
    <submittedName>
        <fullName evidence="2">Bile acid:sodium symporter family protein</fullName>
    </submittedName>
</protein>
<reference evidence="2 3" key="1">
    <citation type="journal article" date="2016" name="Antonie Van Leeuwenhoek">
        <title>Denitratimonas tolerans gen. nov., sp. nov., a denitrifying bacterium isolated from a bioreactor for tannery wastewater treatment.</title>
        <authorList>
            <person name="Han S.I."/>
            <person name="Kim J.O."/>
            <person name="Lee Y.R."/>
            <person name="Ekpeghere K.I."/>
            <person name="Koh S.C."/>
            <person name="Whang K.S."/>
        </authorList>
    </citation>
    <scope>NUCLEOTIDE SEQUENCE [LARGE SCALE GENOMIC DNA]</scope>
    <source>
        <strain evidence="2 3">KACC 17565</strain>
    </source>
</reference>
<dbReference type="Gene3D" id="1.20.1530.20">
    <property type="match status" value="1"/>
</dbReference>
<feature type="transmembrane region" description="Helical" evidence="1">
    <location>
        <begin position="33"/>
        <end position="53"/>
    </location>
</feature>
<name>A0AAW9R7K8_9GAMM</name>
<keyword evidence="1" id="KW-0812">Transmembrane</keyword>
<feature type="transmembrane region" description="Helical" evidence="1">
    <location>
        <begin position="229"/>
        <end position="251"/>
    </location>
</feature>
<dbReference type="InterPro" id="IPR038770">
    <property type="entry name" value="Na+/solute_symporter_sf"/>
</dbReference>
<comment type="caution">
    <text evidence="2">The sequence shown here is derived from an EMBL/GenBank/DDBJ whole genome shotgun (WGS) entry which is preliminary data.</text>
</comment>
<evidence type="ECO:0000313" key="2">
    <source>
        <dbReference type="EMBL" id="MEJ1249706.1"/>
    </source>
</evidence>
<proteinExistence type="predicted"/>
<feature type="transmembrane region" description="Helical" evidence="1">
    <location>
        <begin position="7"/>
        <end position="27"/>
    </location>
</feature>
<gene>
    <name evidence="2" type="ORF">WB794_08495</name>
</gene>
<dbReference type="Proteomes" id="UP001364472">
    <property type="component" value="Unassembled WGS sequence"/>
</dbReference>
<keyword evidence="1" id="KW-1133">Transmembrane helix</keyword>
<feature type="transmembrane region" description="Helical" evidence="1">
    <location>
        <begin position="263"/>
        <end position="285"/>
    </location>
</feature>
<feature type="transmembrane region" description="Helical" evidence="1">
    <location>
        <begin position="126"/>
        <end position="152"/>
    </location>
</feature>
<dbReference type="EMBL" id="JBBDHC010000011">
    <property type="protein sequence ID" value="MEJ1249706.1"/>
    <property type="molecule type" value="Genomic_DNA"/>
</dbReference>
<evidence type="ECO:0000256" key="1">
    <source>
        <dbReference type="SAM" id="Phobius"/>
    </source>
</evidence>
<evidence type="ECO:0000313" key="3">
    <source>
        <dbReference type="Proteomes" id="UP001364472"/>
    </source>
</evidence>
<feature type="transmembrane region" description="Helical" evidence="1">
    <location>
        <begin position="203"/>
        <end position="223"/>
    </location>
</feature>
<accession>A0AAW9R7K8</accession>
<dbReference type="PANTHER" id="PTHR18640">
    <property type="entry name" value="SOLUTE CARRIER FAMILY 10 MEMBER 7"/>
    <property type="match status" value="1"/>
</dbReference>
<organism evidence="2 3">
    <name type="scientific">Denitratimonas tolerans</name>
    <dbReference type="NCBI Taxonomy" id="1338420"/>
    <lineage>
        <taxon>Bacteria</taxon>
        <taxon>Pseudomonadati</taxon>
        <taxon>Pseudomonadota</taxon>
        <taxon>Gammaproteobacteria</taxon>
        <taxon>Lysobacterales</taxon>
        <taxon>Lysobacteraceae</taxon>
        <taxon>Denitratimonas</taxon>
    </lineage>
</organism>
<dbReference type="PIRSF" id="PIRSF026166">
    <property type="entry name" value="UCP026166"/>
    <property type="match status" value="1"/>
</dbReference>
<keyword evidence="3" id="KW-1185">Reference proteome</keyword>
<dbReference type="Pfam" id="PF13593">
    <property type="entry name" value="SBF_like"/>
    <property type="match status" value="1"/>
</dbReference>
<feature type="transmembrane region" description="Helical" evidence="1">
    <location>
        <begin position="98"/>
        <end position="119"/>
    </location>
</feature>
<dbReference type="AlphaFoldDB" id="A0AAW9R7K8"/>
<dbReference type="RefSeq" id="WP_337335425.1">
    <property type="nucleotide sequence ID" value="NZ_JBBDHC010000011.1"/>
</dbReference>
<dbReference type="GO" id="GO:0005886">
    <property type="term" value="C:plasma membrane"/>
    <property type="evidence" value="ECO:0007669"/>
    <property type="project" value="TreeGrafter"/>
</dbReference>
<sequence length="331" mass="35156">MNLRFLFDRFSLALIATVVLASLWPVAGVAATWFSHLTTAGIALLFFLHGARLPREAVVAGLRHWPLHATVLAATFALFPLLGLAVQPLAGALLTPELYLGVLFLCALPSTVQSSIAFTSIARGNIAAAVVAASVSNLVGVFLTPLLAALLLATHGAMGSPWRAIIDILLLLLAPFVLGHLLRPWLARWVQRRARLLSLTDRGTILLVVYGAFSHAVIEGLWAQVPGRTLLGLVAVACALLALVMGLIWSATRRLGFSRADRITILFCGSKKSLATGVPMANILFAGQATLGMIVLPVMVFHQIQLMVCAVLAQRFAQQVPADDQAGGGSQ</sequence>
<feature type="transmembrane region" description="Helical" evidence="1">
    <location>
        <begin position="164"/>
        <end position="182"/>
    </location>
</feature>
<dbReference type="PANTHER" id="PTHR18640:SF5">
    <property type="entry name" value="SODIUM_BILE ACID COTRANSPORTER 7"/>
    <property type="match status" value="1"/>
</dbReference>
<feature type="transmembrane region" description="Helical" evidence="1">
    <location>
        <begin position="65"/>
        <end position="86"/>
    </location>
</feature>